<dbReference type="Proteomes" id="UP000663862">
    <property type="component" value="Unassembled WGS sequence"/>
</dbReference>
<feature type="compositionally biased region" description="Basic and acidic residues" evidence="2">
    <location>
        <begin position="94"/>
        <end position="107"/>
    </location>
</feature>
<dbReference type="SUPFAM" id="SSF101283">
    <property type="entry name" value="GRIP domain"/>
    <property type="match status" value="1"/>
</dbReference>
<feature type="coiled-coil region" evidence="1">
    <location>
        <begin position="199"/>
        <end position="233"/>
    </location>
</feature>
<dbReference type="SMART" id="SM00755">
    <property type="entry name" value="Grip"/>
    <property type="match status" value="1"/>
</dbReference>
<evidence type="ECO:0000256" key="2">
    <source>
        <dbReference type="SAM" id="MobiDB-lite"/>
    </source>
</evidence>
<dbReference type="GO" id="GO:0005794">
    <property type="term" value="C:Golgi apparatus"/>
    <property type="evidence" value="ECO:0007669"/>
    <property type="project" value="TreeGrafter"/>
</dbReference>
<feature type="coiled-coil region" evidence="1">
    <location>
        <begin position="114"/>
        <end position="148"/>
    </location>
</feature>
<feature type="domain" description="GRIP" evidence="3">
    <location>
        <begin position="1007"/>
        <end position="1054"/>
    </location>
</feature>
<sequence>MSFGSTMFKNLKDKIATQVNKTNQTILSSILQTDPASISKDSGARTSSTTSHNDNFDHNRSRLNSAASDISQTASANNNYVSPARSFVPPSDIESEHGGDESDHETNSKMQRLVNIYKTKFIQLKNAYDEVERERDNIKNILQQHQDTSIKRQTKLREQIKIDRQVKEELERSYKQEISLRDNKIQELTQQVRTTNDHVQVDREEMRNLREKNTKLETLLTQCKEAIKNHQEKHLKVVTERDDLFEKLNEKQTLIESMMKDRQPEESSIQVKENFDCDTSVLLKDKERLQEELEATRLCVRQLETDLESIKQQSVTFNSNDEIKQKHEDLLAEFNEKSSHLEQIINDKLTLEISNKELQDFIKNCQETIDKDKQQIDILKDTLSKENEQHTKSLDALKTEYENLTNELQQTKQAKDSIQSLLSDALQERTIDKDLEIQQNQNTVDDINEAKASFSQKLDCQRQEHLDEMATLKSQQQIEFDNNLKELREEKDYLEIKIEQLESQHKKTIEALENELTAAAKRAQDKITDLTKQTDEQKNKSNRHEQELNEKSSQLIELEKQLETLKSQANLSQKELVDECNSLKEQYQHISESNTQKNEQLTELEEKLRIATQQLQDEILHRKNIEKQLEIISLNNSMDEFKTTITEHEQLQQTIDNSQSNDRQLLEQKDKMIDTLKQDYELQIEKLHEEHKRTVEDLHEQLLNLNSEINEKNETFSAMEAKLNSTLSEKTSLKNEIDQIRIQMETIQSNSNEFNVKFQQTGQQIKDLETDCDSYRNEIETLKTEIISLVNINEENIRRIDQYENEKFDFEQDISEKDRQITERDEKIQEIELTLKQTKERATKLREALQRTKGSIKNNEQPNAVDSENQIQVISQEYEQRLKENEMEYNTKLKIMAKEMSSKIEENEYNYNQKIHDLIQKKAKVENDLTNSAERRINDAERRAYISEEQISKLQEQIKEKQLDYYRHIQDLQIEIHKLTKQIIPTIEQFSQTSIEDLYSNDIQHPFVIEPTEVDYLKQIVLAYMTGTDRLTMAKVICAVLRYNESEKSLIIEEEKLRQSRWLNSTR</sequence>
<dbReference type="Proteomes" id="UP000663869">
    <property type="component" value="Unassembled WGS sequence"/>
</dbReference>
<dbReference type="GO" id="GO:0031267">
    <property type="term" value="F:small GTPase binding"/>
    <property type="evidence" value="ECO:0007669"/>
    <property type="project" value="TreeGrafter"/>
</dbReference>
<dbReference type="InterPro" id="IPR000237">
    <property type="entry name" value="GRIP_dom"/>
</dbReference>
<evidence type="ECO:0000313" key="6">
    <source>
        <dbReference type="Proteomes" id="UP000663869"/>
    </source>
</evidence>
<comment type="caution">
    <text evidence="4">The sequence shown here is derived from an EMBL/GenBank/DDBJ whole genome shotgun (WGS) entry which is preliminary data.</text>
</comment>
<feature type="region of interest" description="Disordered" evidence="2">
    <location>
        <begin position="34"/>
        <end position="107"/>
    </location>
</feature>
<dbReference type="EMBL" id="CAJOBQ010000913">
    <property type="protein sequence ID" value="CAF4433499.1"/>
    <property type="molecule type" value="Genomic_DNA"/>
</dbReference>
<dbReference type="AlphaFoldDB" id="A0A818D6Y1"/>
<accession>A0A818D6Y1</accession>
<gene>
    <name evidence="4" type="ORF">FME351_LOCUS12446</name>
    <name evidence="5" type="ORF">TSG867_LOCUS15545</name>
</gene>
<feature type="compositionally biased region" description="Basic and acidic residues" evidence="2">
    <location>
        <begin position="527"/>
        <end position="550"/>
    </location>
</feature>
<organism evidence="4 6">
    <name type="scientific">Rotaria socialis</name>
    <dbReference type="NCBI Taxonomy" id="392032"/>
    <lineage>
        <taxon>Eukaryota</taxon>
        <taxon>Metazoa</taxon>
        <taxon>Spiralia</taxon>
        <taxon>Gnathifera</taxon>
        <taxon>Rotifera</taxon>
        <taxon>Eurotatoria</taxon>
        <taxon>Bdelloidea</taxon>
        <taxon>Philodinida</taxon>
        <taxon>Philodinidae</taxon>
        <taxon>Rotaria</taxon>
    </lineage>
</organism>
<evidence type="ECO:0000313" key="4">
    <source>
        <dbReference type="EMBL" id="CAF3438666.1"/>
    </source>
</evidence>
<evidence type="ECO:0000259" key="3">
    <source>
        <dbReference type="PROSITE" id="PS50913"/>
    </source>
</evidence>
<dbReference type="PANTHER" id="PTHR19327">
    <property type="entry name" value="GOLGIN"/>
    <property type="match status" value="1"/>
</dbReference>
<feature type="compositionally biased region" description="Polar residues" evidence="2">
    <location>
        <begin position="62"/>
        <end position="81"/>
    </location>
</feature>
<feature type="compositionally biased region" description="Polar residues" evidence="2">
    <location>
        <begin position="34"/>
        <end position="53"/>
    </location>
</feature>
<feature type="coiled-coil region" evidence="1">
    <location>
        <begin position="915"/>
        <end position="957"/>
    </location>
</feature>
<feature type="coiled-coil region" evidence="1">
    <location>
        <begin position="286"/>
        <end position="313"/>
    </location>
</feature>
<keyword evidence="1" id="KW-0175">Coiled coil</keyword>
<dbReference type="Gene3D" id="1.10.220.60">
    <property type="entry name" value="GRIP domain"/>
    <property type="match status" value="1"/>
</dbReference>
<name>A0A818D6Y1_9BILA</name>
<dbReference type="EMBL" id="CAJNYU010001443">
    <property type="protein sequence ID" value="CAF3438666.1"/>
    <property type="molecule type" value="Genomic_DNA"/>
</dbReference>
<dbReference type="PANTHER" id="PTHR19327:SF0">
    <property type="entry name" value="GOLGIN SUBFAMILY A MEMBER 4"/>
    <property type="match status" value="1"/>
</dbReference>
<evidence type="ECO:0000313" key="5">
    <source>
        <dbReference type="EMBL" id="CAF4433499.1"/>
    </source>
</evidence>
<feature type="coiled-coil region" evidence="1">
    <location>
        <begin position="648"/>
        <end position="855"/>
    </location>
</feature>
<feature type="coiled-coil region" evidence="1">
    <location>
        <begin position="362"/>
        <end position="428"/>
    </location>
</feature>
<feature type="region of interest" description="Disordered" evidence="2">
    <location>
        <begin position="527"/>
        <end position="551"/>
    </location>
</feature>
<proteinExistence type="predicted"/>
<dbReference type="GO" id="GO:0048193">
    <property type="term" value="P:Golgi vesicle transport"/>
    <property type="evidence" value="ECO:0007669"/>
    <property type="project" value="TreeGrafter"/>
</dbReference>
<protein>
    <recommendedName>
        <fullName evidence="3">GRIP domain-containing protein</fullName>
    </recommendedName>
</protein>
<evidence type="ECO:0000256" key="1">
    <source>
        <dbReference type="SAM" id="Coils"/>
    </source>
</evidence>
<reference evidence="4" key="1">
    <citation type="submission" date="2021-02" db="EMBL/GenBank/DDBJ databases">
        <authorList>
            <person name="Nowell W R."/>
        </authorList>
    </citation>
    <scope>NUCLEOTIDE SEQUENCE</scope>
</reference>
<dbReference type="PROSITE" id="PS50913">
    <property type="entry name" value="GRIP"/>
    <property type="match status" value="1"/>
</dbReference>